<dbReference type="PANTHER" id="PTHR24305:SF232">
    <property type="entry name" value="P450, PUTATIVE (EUROFUNG)-RELATED"/>
    <property type="match status" value="1"/>
</dbReference>
<evidence type="ECO:0000256" key="4">
    <source>
        <dbReference type="ARBA" id="ARBA00023004"/>
    </source>
</evidence>
<evidence type="ECO:0000313" key="5">
    <source>
        <dbReference type="EMBL" id="KAF7191568.1"/>
    </source>
</evidence>
<dbReference type="Proteomes" id="UP000660729">
    <property type="component" value="Unassembled WGS sequence"/>
</dbReference>
<evidence type="ECO:0000256" key="3">
    <source>
        <dbReference type="ARBA" id="ARBA00022723"/>
    </source>
</evidence>
<dbReference type="GO" id="GO:0016705">
    <property type="term" value="F:oxidoreductase activity, acting on paired donors, with incorporation or reduction of molecular oxygen"/>
    <property type="evidence" value="ECO:0007669"/>
    <property type="project" value="InterPro"/>
</dbReference>
<dbReference type="GO" id="GO:0004497">
    <property type="term" value="F:monooxygenase activity"/>
    <property type="evidence" value="ECO:0007669"/>
    <property type="project" value="InterPro"/>
</dbReference>
<sequence length="477" mass="53729">MLLGGVAVSAIVTHRSSGPAKDNYYWFMRLAVPTLAVLKALGSDLGIPNALLHVIDSSVLACSGIVLGEVVLLKFRSISDAVTTESTQSQTQTNTLFTKPQDCLTIIDGNKMPDETINQMNKFEARAIPNQRLVTAFDIRNCFTTSERQECEDFRKIVEDKMYFPEAKWKELASTAKNIVKTELNRSTSELNLFEVVQSVTMQMVKIVFFDVSEKAVSGSSIRRLAQEINEQWLRSKDKTSLEQSTPPDWSFHKQQPLREALVAAFPEWNGAKDTNPLNLILPGYETLLRVVLRCFVEVSSRNHPNSPDWQSTLTNFLSNPTREVLEKTTESSIPSSSMIAKEALRLYPPTRRIYRHFKDKNGNEHEVAADVETMHRDTEIWGHDAKVFRPERWYDVDQKFEDVNWLPFGAKPFRCPAKRWQKEGILPFGVAMIALVTGALLEGGCVCAGCGFGDGDEPLETSRDAYRDVVLRPCEG</sequence>
<keyword evidence="4" id="KW-0408">Iron</keyword>
<keyword evidence="3" id="KW-0479">Metal-binding</keyword>
<comment type="caution">
    <text evidence="5">The sequence shown here is derived from an EMBL/GenBank/DDBJ whole genome shotgun (WGS) entry which is preliminary data.</text>
</comment>
<dbReference type="GO" id="GO:0020037">
    <property type="term" value="F:heme binding"/>
    <property type="evidence" value="ECO:0007669"/>
    <property type="project" value="InterPro"/>
</dbReference>
<evidence type="ECO:0000256" key="2">
    <source>
        <dbReference type="ARBA" id="ARBA00010617"/>
    </source>
</evidence>
<protein>
    <submittedName>
        <fullName evidence="5">Putative cytochrome P450 CYP13A10</fullName>
    </submittedName>
</protein>
<proteinExistence type="inferred from homology"/>
<dbReference type="PANTHER" id="PTHR24305">
    <property type="entry name" value="CYTOCHROME P450"/>
    <property type="match status" value="1"/>
</dbReference>
<evidence type="ECO:0000313" key="6">
    <source>
        <dbReference type="Proteomes" id="UP000660729"/>
    </source>
</evidence>
<accession>A0A8H6RI84</accession>
<dbReference type="AlphaFoldDB" id="A0A8H6RI84"/>
<dbReference type="InterPro" id="IPR036396">
    <property type="entry name" value="Cyt_P450_sf"/>
</dbReference>
<organism evidence="5 6">
    <name type="scientific">Pseudocercospora fuligena</name>
    <dbReference type="NCBI Taxonomy" id="685502"/>
    <lineage>
        <taxon>Eukaryota</taxon>
        <taxon>Fungi</taxon>
        <taxon>Dikarya</taxon>
        <taxon>Ascomycota</taxon>
        <taxon>Pezizomycotina</taxon>
        <taxon>Dothideomycetes</taxon>
        <taxon>Dothideomycetidae</taxon>
        <taxon>Mycosphaerellales</taxon>
        <taxon>Mycosphaerellaceae</taxon>
        <taxon>Pseudocercospora</taxon>
    </lineage>
</organism>
<comment type="cofactor">
    <cofactor evidence="1">
        <name>heme</name>
        <dbReference type="ChEBI" id="CHEBI:30413"/>
    </cofactor>
</comment>
<dbReference type="EMBL" id="JABCIY010000157">
    <property type="protein sequence ID" value="KAF7191568.1"/>
    <property type="molecule type" value="Genomic_DNA"/>
</dbReference>
<evidence type="ECO:0000256" key="1">
    <source>
        <dbReference type="ARBA" id="ARBA00001971"/>
    </source>
</evidence>
<dbReference type="InterPro" id="IPR050121">
    <property type="entry name" value="Cytochrome_P450_monoxygenase"/>
</dbReference>
<dbReference type="SUPFAM" id="SSF48264">
    <property type="entry name" value="Cytochrome P450"/>
    <property type="match status" value="1"/>
</dbReference>
<comment type="similarity">
    <text evidence="2">Belongs to the cytochrome P450 family.</text>
</comment>
<dbReference type="Gene3D" id="1.10.630.10">
    <property type="entry name" value="Cytochrome P450"/>
    <property type="match status" value="1"/>
</dbReference>
<name>A0A8H6RI84_9PEZI</name>
<reference evidence="5" key="1">
    <citation type="submission" date="2020-04" db="EMBL/GenBank/DDBJ databases">
        <title>Draft genome resource of the tomato pathogen Pseudocercospora fuligena.</title>
        <authorList>
            <person name="Zaccaron A."/>
        </authorList>
    </citation>
    <scope>NUCLEOTIDE SEQUENCE</scope>
    <source>
        <strain evidence="5">PF001</strain>
    </source>
</reference>
<dbReference type="GO" id="GO:0005506">
    <property type="term" value="F:iron ion binding"/>
    <property type="evidence" value="ECO:0007669"/>
    <property type="project" value="InterPro"/>
</dbReference>
<dbReference type="OrthoDB" id="10029320at2759"/>
<keyword evidence="6" id="KW-1185">Reference proteome</keyword>
<gene>
    <name evidence="5" type="ORF">HII31_07070</name>
</gene>